<name>X1P3K3_9ZZZZ</name>
<accession>X1P3K3</accession>
<evidence type="ECO:0000256" key="1">
    <source>
        <dbReference type="ARBA" id="ARBA00023152"/>
    </source>
</evidence>
<dbReference type="InterPro" id="IPR050275">
    <property type="entry name" value="PGM_Phosphatase"/>
</dbReference>
<dbReference type="EMBL" id="BARV01014982">
    <property type="protein sequence ID" value="GAI25469.1"/>
    <property type="molecule type" value="Genomic_DNA"/>
</dbReference>
<keyword evidence="3" id="KW-0812">Transmembrane</keyword>
<keyword evidence="2" id="KW-0413">Isomerase</keyword>
<evidence type="ECO:0008006" key="5">
    <source>
        <dbReference type="Google" id="ProtNLM"/>
    </source>
</evidence>
<gene>
    <name evidence="4" type="ORF">S06H3_25971</name>
</gene>
<dbReference type="GO" id="GO:0016791">
    <property type="term" value="F:phosphatase activity"/>
    <property type="evidence" value="ECO:0007669"/>
    <property type="project" value="TreeGrafter"/>
</dbReference>
<dbReference type="PANTHER" id="PTHR48100">
    <property type="entry name" value="BROAD-SPECIFICITY PHOSPHATASE YOR283W-RELATED"/>
    <property type="match status" value="1"/>
</dbReference>
<proteinExistence type="predicted"/>
<dbReference type="SUPFAM" id="SSF53254">
    <property type="entry name" value="Phosphoglycerate mutase-like"/>
    <property type="match status" value="1"/>
</dbReference>
<dbReference type="PROSITE" id="PS00175">
    <property type="entry name" value="PG_MUTASE"/>
    <property type="match status" value="1"/>
</dbReference>
<organism evidence="4">
    <name type="scientific">marine sediment metagenome</name>
    <dbReference type="NCBI Taxonomy" id="412755"/>
    <lineage>
        <taxon>unclassified sequences</taxon>
        <taxon>metagenomes</taxon>
        <taxon>ecological metagenomes</taxon>
    </lineage>
</organism>
<dbReference type="Gene3D" id="3.40.50.1240">
    <property type="entry name" value="Phosphoglycerate mutase-like"/>
    <property type="match status" value="1"/>
</dbReference>
<keyword evidence="1" id="KW-0324">Glycolysis</keyword>
<dbReference type="AlphaFoldDB" id="X1P3K3"/>
<keyword evidence="3" id="KW-1133">Transmembrane helix</keyword>
<evidence type="ECO:0000256" key="2">
    <source>
        <dbReference type="ARBA" id="ARBA00023235"/>
    </source>
</evidence>
<dbReference type="GO" id="GO:0005737">
    <property type="term" value="C:cytoplasm"/>
    <property type="evidence" value="ECO:0007669"/>
    <property type="project" value="TreeGrafter"/>
</dbReference>
<evidence type="ECO:0000256" key="3">
    <source>
        <dbReference type="SAM" id="Phobius"/>
    </source>
</evidence>
<reference evidence="4" key="1">
    <citation type="journal article" date="2014" name="Front. Microbiol.">
        <title>High frequency of phylogenetically diverse reductive dehalogenase-homologous genes in deep subseafloor sedimentary metagenomes.</title>
        <authorList>
            <person name="Kawai M."/>
            <person name="Futagami T."/>
            <person name="Toyoda A."/>
            <person name="Takaki Y."/>
            <person name="Nishi S."/>
            <person name="Hori S."/>
            <person name="Arai W."/>
            <person name="Tsubouchi T."/>
            <person name="Morono Y."/>
            <person name="Uchiyama I."/>
            <person name="Ito T."/>
            <person name="Fujiyama A."/>
            <person name="Inagaki F."/>
            <person name="Takami H."/>
        </authorList>
    </citation>
    <scope>NUCLEOTIDE SEQUENCE</scope>
    <source>
        <strain evidence="4">Expedition CK06-06</strain>
    </source>
</reference>
<feature type="non-terminal residue" evidence="4">
    <location>
        <position position="1"/>
    </location>
</feature>
<dbReference type="InterPro" id="IPR029033">
    <property type="entry name" value="His_PPase_superfam"/>
</dbReference>
<protein>
    <recommendedName>
        <fullName evidence="5">Histidine phosphatase family protein</fullName>
    </recommendedName>
</protein>
<dbReference type="InterPro" id="IPR001345">
    <property type="entry name" value="PG/BPGM_mutase_AS"/>
</dbReference>
<feature type="transmembrane region" description="Helical" evidence="3">
    <location>
        <begin position="163"/>
        <end position="184"/>
    </location>
</feature>
<sequence length="223" mass="24774">THSPYTAPNYPRNKLKGEQLITVILVRHGETDWNQIRRIQGGNSDTQLNKRGKQQAESVASRLKQEAIQAIYSSPLQRALNTAQAIARHHQVEVKIDPALKEIDAGELEGTTISDIGKRLDELLVSEAEGKPIFKTYGGESLAEVQQRLWSIIQHLVSQHRDGVIVVVSHYFAILTIICSVLNLPLSQIGRLRLGPGSISTIVFDEQATRLVLFNDTCHLVST</sequence>
<dbReference type="SMART" id="SM00855">
    <property type="entry name" value="PGAM"/>
    <property type="match status" value="1"/>
</dbReference>
<dbReference type="InterPro" id="IPR013078">
    <property type="entry name" value="His_Pase_superF_clade-1"/>
</dbReference>
<evidence type="ECO:0000313" key="4">
    <source>
        <dbReference type="EMBL" id="GAI25469.1"/>
    </source>
</evidence>
<dbReference type="CDD" id="cd07067">
    <property type="entry name" value="HP_PGM_like"/>
    <property type="match status" value="1"/>
</dbReference>
<comment type="caution">
    <text evidence="4">The sequence shown here is derived from an EMBL/GenBank/DDBJ whole genome shotgun (WGS) entry which is preliminary data.</text>
</comment>
<dbReference type="PANTHER" id="PTHR48100:SF1">
    <property type="entry name" value="HISTIDINE PHOSPHATASE FAMILY PROTEIN-RELATED"/>
    <property type="match status" value="1"/>
</dbReference>
<dbReference type="Pfam" id="PF00300">
    <property type="entry name" value="His_Phos_1"/>
    <property type="match status" value="1"/>
</dbReference>
<keyword evidence="3" id="KW-0472">Membrane</keyword>